<dbReference type="GeneID" id="26229007"/>
<dbReference type="KEGG" id="pdp:PDIP_06840"/>
<dbReference type="AlphaFoldDB" id="A0A7T6XVQ7"/>
<organism evidence="1 2">
    <name type="scientific">Penicillium digitatum</name>
    <name type="common">Green mold</name>
    <dbReference type="NCBI Taxonomy" id="36651"/>
    <lineage>
        <taxon>Eukaryota</taxon>
        <taxon>Fungi</taxon>
        <taxon>Dikarya</taxon>
        <taxon>Ascomycota</taxon>
        <taxon>Pezizomycotina</taxon>
        <taxon>Eurotiomycetes</taxon>
        <taxon>Eurotiomycetidae</taxon>
        <taxon>Eurotiales</taxon>
        <taxon>Aspergillaceae</taxon>
        <taxon>Penicillium</taxon>
    </lineage>
</organism>
<sequence>MTSSSICAAPACSNSATDTKMPGVRCPNCEAQGQEIWVIPGKNCHICHTPYAVCSHMAMRPPHMIRCSDNMPLPVS</sequence>
<dbReference type="EMBL" id="CP060779">
    <property type="protein sequence ID" value="QQK47957.1"/>
    <property type="molecule type" value="Genomic_DNA"/>
</dbReference>
<protein>
    <submittedName>
        <fullName evidence="1">Uncharacterized protein</fullName>
    </submittedName>
</protein>
<evidence type="ECO:0000313" key="1">
    <source>
        <dbReference type="EMBL" id="QQK47957.1"/>
    </source>
</evidence>
<name>A0A7T6XVQ7_PENDI</name>
<gene>
    <name evidence="1" type="ORF">Pdw03_5592</name>
</gene>
<dbReference type="Proteomes" id="UP000595662">
    <property type="component" value="Chromosome 6"/>
</dbReference>
<dbReference type="RefSeq" id="XP_014538069.2">
    <property type="nucleotide sequence ID" value="XM_014682583.2"/>
</dbReference>
<dbReference type="VEuPathDB" id="FungiDB:PDIP_06840"/>
<proteinExistence type="predicted"/>
<reference evidence="1 2" key="1">
    <citation type="submission" date="2020-08" db="EMBL/GenBank/DDBJ databases">
        <title>The completed genome sequence of the pathogenic ascomycete fungus Penicillium digitatum.</title>
        <authorList>
            <person name="Wang M."/>
        </authorList>
    </citation>
    <scope>NUCLEOTIDE SEQUENCE [LARGE SCALE GENOMIC DNA]</scope>
    <source>
        <strain evidence="1 2">PdW03</strain>
    </source>
</reference>
<accession>A0A7T6XVQ7</accession>
<evidence type="ECO:0000313" key="2">
    <source>
        <dbReference type="Proteomes" id="UP000595662"/>
    </source>
</evidence>